<reference evidence="1 2" key="1">
    <citation type="submission" date="2015-01" db="EMBL/GenBank/DDBJ databases">
        <title>Evolution of Trichinella species and genotypes.</title>
        <authorList>
            <person name="Korhonen P.K."/>
            <person name="Edoardo P."/>
            <person name="Giuseppe L.R."/>
            <person name="Gasser R.B."/>
        </authorList>
    </citation>
    <scope>NUCLEOTIDE SEQUENCE [LARGE SCALE GENOMIC DNA]</scope>
    <source>
        <strain evidence="1">ISS120</strain>
    </source>
</reference>
<dbReference type="AlphaFoldDB" id="A0A0V1D7P0"/>
<sequence length="105" mass="12034">MPEIRLQKLLGVHGTGQTEASRIQVIAAQTNARQWNDQYSTCTHTLLGVTRNRNWPIRLRTRLVNYFRIYPIYETGVKQATTTRLAFVENQGDPVCFGNKVLKSI</sequence>
<comment type="caution">
    <text evidence="1">The sequence shown here is derived from an EMBL/GenBank/DDBJ whole genome shotgun (WGS) entry which is preliminary data.</text>
</comment>
<proteinExistence type="predicted"/>
<protein>
    <submittedName>
        <fullName evidence="1">Uncharacterized protein</fullName>
    </submittedName>
</protein>
<accession>A0A0V1D7P0</accession>
<evidence type="ECO:0000313" key="1">
    <source>
        <dbReference type="EMBL" id="KRY56995.1"/>
    </source>
</evidence>
<name>A0A0V1D7P0_TRIBR</name>
<dbReference type="Proteomes" id="UP000054653">
    <property type="component" value="Unassembled WGS sequence"/>
</dbReference>
<dbReference type="OrthoDB" id="10354508at2759"/>
<organism evidence="1 2">
    <name type="scientific">Trichinella britovi</name>
    <name type="common">Parasitic roundworm</name>
    <dbReference type="NCBI Taxonomy" id="45882"/>
    <lineage>
        <taxon>Eukaryota</taxon>
        <taxon>Metazoa</taxon>
        <taxon>Ecdysozoa</taxon>
        <taxon>Nematoda</taxon>
        <taxon>Enoplea</taxon>
        <taxon>Dorylaimia</taxon>
        <taxon>Trichinellida</taxon>
        <taxon>Trichinellidae</taxon>
        <taxon>Trichinella</taxon>
    </lineage>
</organism>
<keyword evidence="2" id="KW-1185">Reference proteome</keyword>
<evidence type="ECO:0000313" key="2">
    <source>
        <dbReference type="Proteomes" id="UP000054653"/>
    </source>
</evidence>
<dbReference type="EMBL" id="JYDI01000036">
    <property type="protein sequence ID" value="KRY56995.1"/>
    <property type="molecule type" value="Genomic_DNA"/>
</dbReference>
<gene>
    <name evidence="1" type="ORF">T03_13846</name>
</gene>